<name>A0A392T6B7_9FABA</name>
<reference evidence="2 3" key="1">
    <citation type="journal article" date="2018" name="Front. Plant Sci.">
        <title>Red Clover (Trifolium pratense) and Zigzag Clover (T. medium) - A Picture of Genomic Similarities and Differences.</title>
        <authorList>
            <person name="Dluhosova J."/>
            <person name="Istvanek J."/>
            <person name="Nedelnik J."/>
            <person name="Repkova J."/>
        </authorList>
    </citation>
    <scope>NUCLEOTIDE SEQUENCE [LARGE SCALE GENOMIC DNA]</scope>
    <source>
        <strain evidence="3">cv. 10/8</strain>
        <tissue evidence="2">Leaf</tissue>
    </source>
</reference>
<protein>
    <submittedName>
        <fullName evidence="2">Uncharacterized protein</fullName>
    </submittedName>
</protein>
<dbReference type="AlphaFoldDB" id="A0A392T6B7"/>
<dbReference type="Proteomes" id="UP000265520">
    <property type="component" value="Unassembled WGS sequence"/>
</dbReference>
<proteinExistence type="predicted"/>
<dbReference type="EMBL" id="LXQA010515645">
    <property type="protein sequence ID" value="MCI56641.1"/>
    <property type="molecule type" value="Genomic_DNA"/>
</dbReference>
<evidence type="ECO:0000313" key="2">
    <source>
        <dbReference type="EMBL" id="MCI56641.1"/>
    </source>
</evidence>
<evidence type="ECO:0000256" key="1">
    <source>
        <dbReference type="SAM" id="MobiDB-lite"/>
    </source>
</evidence>
<organism evidence="2 3">
    <name type="scientific">Trifolium medium</name>
    <dbReference type="NCBI Taxonomy" id="97028"/>
    <lineage>
        <taxon>Eukaryota</taxon>
        <taxon>Viridiplantae</taxon>
        <taxon>Streptophyta</taxon>
        <taxon>Embryophyta</taxon>
        <taxon>Tracheophyta</taxon>
        <taxon>Spermatophyta</taxon>
        <taxon>Magnoliopsida</taxon>
        <taxon>eudicotyledons</taxon>
        <taxon>Gunneridae</taxon>
        <taxon>Pentapetalae</taxon>
        <taxon>rosids</taxon>
        <taxon>fabids</taxon>
        <taxon>Fabales</taxon>
        <taxon>Fabaceae</taxon>
        <taxon>Papilionoideae</taxon>
        <taxon>50 kb inversion clade</taxon>
        <taxon>NPAAA clade</taxon>
        <taxon>Hologalegina</taxon>
        <taxon>IRL clade</taxon>
        <taxon>Trifolieae</taxon>
        <taxon>Trifolium</taxon>
    </lineage>
</organism>
<comment type="caution">
    <text evidence="2">The sequence shown here is derived from an EMBL/GenBank/DDBJ whole genome shotgun (WGS) entry which is preliminary data.</text>
</comment>
<feature type="non-terminal residue" evidence="2">
    <location>
        <position position="65"/>
    </location>
</feature>
<feature type="region of interest" description="Disordered" evidence="1">
    <location>
        <begin position="1"/>
        <end position="27"/>
    </location>
</feature>
<accession>A0A392T6B7</accession>
<sequence>MVSRGTWTTSLSTPSSPVAEGSPRSARVVPRRVMTMAEVMRLQMGVTEQSDSRLRKTLMRTLVGQ</sequence>
<keyword evidence="3" id="KW-1185">Reference proteome</keyword>
<evidence type="ECO:0000313" key="3">
    <source>
        <dbReference type="Proteomes" id="UP000265520"/>
    </source>
</evidence>